<dbReference type="Proteomes" id="UP000323946">
    <property type="component" value="Unassembled WGS sequence"/>
</dbReference>
<dbReference type="SMR" id="A0A5M7C9W5"/>
<dbReference type="EMBL" id="VWPH01000004">
    <property type="protein sequence ID" value="KAA5835135.1"/>
    <property type="molecule type" value="Genomic_DNA"/>
</dbReference>
<keyword evidence="2" id="KW-1185">Reference proteome</keyword>
<dbReference type="CDD" id="cd24012">
    <property type="entry name" value="ASKHA_NBD_KDGal-kinase"/>
    <property type="match status" value="1"/>
</dbReference>
<keyword evidence="1" id="KW-0418">Kinase</keyword>
<evidence type="ECO:0000313" key="1">
    <source>
        <dbReference type="EMBL" id="KAA5835135.1"/>
    </source>
</evidence>
<comment type="caution">
    <text evidence="1">The sequence shown here is derived from an EMBL/GenBank/DDBJ whole genome shotgun (WGS) entry which is preliminary data.</text>
</comment>
<reference evidence="1 2" key="1">
    <citation type="submission" date="2019-09" db="EMBL/GenBank/DDBJ databases">
        <title>Draft genome sequence of the thermophilic Saccharopolyspora hirsuta VKM Ac-666T.</title>
        <authorList>
            <person name="Lobastova T.G."/>
            <person name="Fokina V."/>
            <person name="Bragin E.Y."/>
            <person name="Shtratnikova V.Y."/>
            <person name="Starodumova I.P."/>
            <person name="Tarlachkov S.V."/>
            <person name="Donova M.V."/>
        </authorList>
    </citation>
    <scope>NUCLEOTIDE SEQUENCE [LARGE SCALE GENOMIC DNA]</scope>
    <source>
        <strain evidence="1 2">VKM Ac-666</strain>
    </source>
</reference>
<dbReference type="Gene3D" id="3.30.420.300">
    <property type="entry name" value="2-keto-3-deoxy-galactonokinase, substrate binding domain"/>
    <property type="match status" value="1"/>
</dbReference>
<sequence>MTDARRTPSLIALDWGTSAQRAWLLDRTGGILDVRRPDQGLLATTAGIDVRDVRARELAYEAAFWSACGDWVTAHPDLPVIACGMVGSAQGWADAGYRTVPADLRFGADALVPVRHRRGLAHLVPGLRVPSAEGVPGDVIRGEEAQIIGALEVLGEPTGAVTLVLPGTHGKWVRVDDGEVRSFTTAMSGELFGLLTADGILARTAAEPRRDDEAFARGLIAGRSRGLAAELFGARPLVLDGLLDPASVPDYVSGVLIADEVAHLLPSTGPGQVLLCGTEDLCRRYQQALAAHGVAPTVLTEDVAARGLWRIASSTGLHQPEAQEEQWQ</sequence>
<proteinExistence type="predicted"/>
<dbReference type="GO" id="GO:0034194">
    <property type="term" value="P:D-galactonate catabolic process"/>
    <property type="evidence" value="ECO:0007669"/>
    <property type="project" value="InterPro"/>
</dbReference>
<protein>
    <submittedName>
        <fullName evidence="1">2-dehydro-3-deoxygalactonokinase</fullName>
    </submittedName>
</protein>
<dbReference type="OrthoDB" id="256574at2"/>
<evidence type="ECO:0000313" key="2">
    <source>
        <dbReference type="Proteomes" id="UP000323946"/>
    </source>
</evidence>
<dbReference type="InterPro" id="IPR007729">
    <property type="entry name" value="DGOK"/>
</dbReference>
<keyword evidence="1" id="KW-0808">Transferase</keyword>
<accession>A0A5M7C9W5</accession>
<dbReference type="GO" id="GO:0008671">
    <property type="term" value="F:2-dehydro-3-deoxygalactonokinase activity"/>
    <property type="evidence" value="ECO:0007669"/>
    <property type="project" value="InterPro"/>
</dbReference>
<name>A0A5M7C9W5_SACHI</name>
<organism evidence="1 2">
    <name type="scientific">Saccharopolyspora hirsuta</name>
    <dbReference type="NCBI Taxonomy" id="1837"/>
    <lineage>
        <taxon>Bacteria</taxon>
        <taxon>Bacillati</taxon>
        <taxon>Actinomycetota</taxon>
        <taxon>Actinomycetes</taxon>
        <taxon>Pseudonocardiales</taxon>
        <taxon>Pseudonocardiaceae</taxon>
        <taxon>Saccharopolyspora</taxon>
    </lineage>
</organism>
<dbReference type="InterPro" id="IPR042257">
    <property type="entry name" value="DGOK_C"/>
</dbReference>
<gene>
    <name evidence="1" type="ORF">F1721_10090</name>
</gene>
<dbReference type="Gene3D" id="3.30.420.310">
    <property type="entry name" value="2-keto-3-deoxy-galactonokinase, C-terminal domain"/>
    <property type="match status" value="1"/>
</dbReference>
<dbReference type="AlphaFoldDB" id="A0A5M7C9W5"/>
<dbReference type="InterPro" id="IPR042258">
    <property type="entry name" value="DGOK_N"/>
</dbReference>
<dbReference type="Pfam" id="PF05035">
    <property type="entry name" value="DGOK"/>
    <property type="match status" value="1"/>
</dbReference>
<dbReference type="RefSeq" id="WP_150066331.1">
    <property type="nucleotide sequence ID" value="NZ_VWPH01000004.1"/>
</dbReference>